<evidence type="ECO:0000313" key="1">
    <source>
        <dbReference type="EMBL" id="MEQ2184858.1"/>
    </source>
</evidence>
<evidence type="ECO:0000313" key="2">
    <source>
        <dbReference type="Proteomes" id="UP001476798"/>
    </source>
</evidence>
<gene>
    <name evidence="1" type="ORF">GOODEAATRI_012309</name>
</gene>
<sequence>TGLNIKPQRRSGVSSKVTLCISTAGQHRYGPTCSRHFQLLQVHGSHVDPLTSRQRYRNVKTKRIPLVWCYPSWGVYFTTRRRPELPFASSLWDFPTYPLNLDVCERGESVARKQGLTQTDLIVLIVSVETSMQELPHPLQKITNVSLITLRRAV</sequence>
<accession>A0ABV0PN83</accession>
<comment type="caution">
    <text evidence="1">The sequence shown here is derived from an EMBL/GenBank/DDBJ whole genome shotgun (WGS) entry which is preliminary data.</text>
</comment>
<protein>
    <submittedName>
        <fullName evidence="1">Uncharacterized protein</fullName>
    </submittedName>
</protein>
<dbReference type="EMBL" id="JAHRIO010080748">
    <property type="protein sequence ID" value="MEQ2184858.1"/>
    <property type="molecule type" value="Genomic_DNA"/>
</dbReference>
<proteinExistence type="predicted"/>
<reference evidence="1 2" key="1">
    <citation type="submission" date="2021-06" db="EMBL/GenBank/DDBJ databases">
        <authorList>
            <person name="Palmer J.M."/>
        </authorList>
    </citation>
    <scope>NUCLEOTIDE SEQUENCE [LARGE SCALE GENOMIC DNA]</scope>
    <source>
        <strain evidence="1 2">GA_2019</strain>
        <tissue evidence="1">Muscle</tissue>
    </source>
</reference>
<feature type="non-terminal residue" evidence="1">
    <location>
        <position position="1"/>
    </location>
</feature>
<organism evidence="1 2">
    <name type="scientific">Goodea atripinnis</name>
    <dbReference type="NCBI Taxonomy" id="208336"/>
    <lineage>
        <taxon>Eukaryota</taxon>
        <taxon>Metazoa</taxon>
        <taxon>Chordata</taxon>
        <taxon>Craniata</taxon>
        <taxon>Vertebrata</taxon>
        <taxon>Euteleostomi</taxon>
        <taxon>Actinopterygii</taxon>
        <taxon>Neopterygii</taxon>
        <taxon>Teleostei</taxon>
        <taxon>Neoteleostei</taxon>
        <taxon>Acanthomorphata</taxon>
        <taxon>Ovalentaria</taxon>
        <taxon>Atherinomorphae</taxon>
        <taxon>Cyprinodontiformes</taxon>
        <taxon>Goodeidae</taxon>
        <taxon>Goodea</taxon>
    </lineage>
</organism>
<name>A0ABV0PN83_9TELE</name>
<keyword evidence="2" id="KW-1185">Reference proteome</keyword>
<dbReference type="Proteomes" id="UP001476798">
    <property type="component" value="Unassembled WGS sequence"/>
</dbReference>